<evidence type="ECO:0000313" key="5">
    <source>
        <dbReference type="Proteomes" id="UP000615003"/>
    </source>
</evidence>
<dbReference type="Proteomes" id="UP000615003">
    <property type="component" value="Unassembled WGS sequence"/>
</dbReference>
<dbReference type="SUPFAM" id="SSF56954">
    <property type="entry name" value="Outer membrane efflux proteins (OEP)"/>
    <property type="match status" value="1"/>
</dbReference>
<dbReference type="Gene3D" id="1.20.1600.10">
    <property type="entry name" value="Outer membrane efflux proteins (OEP)"/>
    <property type="match status" value="1"/>
</dbReference>
<evidence type="ECO:0000256" key="3">
    <source>
        <dbReference type="SAM" id="SignalP"/>
    </source>
</evidence>
<feature type="chain" id="PRO_5047210103" description="Transporter" evidence="3">
    <location>
        <begin position="24"/>
        <end position="454"/>
    </location>
</feature>
<evidence type="ECO:0008006" key="6">
    <source>
        <dbReference type="Google" id="ProtNLM"/>
    </source>
</evidence>
<dbReference type="InterPro" id="IPR003423">
    <property type="entry name" value="OMP_efflux"/>
</dbReference>
<keyword evidence="2" id="KW-0175">Coiled coil</keyword>
<dbReference type="Pfam" id="PF02321">
    <property type="entry name" value="OEP"/>
    <property type="match status" value="1"/>
</dbReference>
<evidence type="ECO:0000256" key="2">
    <source>
        <dbReference type="SAM" id="Coils"/>
    </source>
</evidence>
<sequence>MNLAINFKIILCSTVLLSTVAKAQSTLNLQAQNTPSSVQTLSLAKALNYALTNEPWLKVSSEMQAATVSKSIAAGSLHDPVLTVGLLNLPTNGYAFDQEGMTQVKVDLSQKFSRGDSRALQTKALTQLAQQYPWQRADRLAQVKAIITEAWLNAYRAQRSIDLIEQDKGLFTQLIEITEASYASTLGKTRQQDIIRAQLELTRLEDKLISLEQQFEGAKSRLAQWLPMQMLMQPLNSDFIKTTPLIDFPQLEFNQLIPLLMAHPAIVAIEKTVTAKQTEVTLAKQSYRPQVGVNVGYGYRDDTPVGEARADLLSVGLSIDLPLFTDNRQDQQVKAAIATAEATKTQKLVALQKLKGMYFKEYSQLARLKKRELLYKNTLLPQVAEQAQATLNAYTRDDGDFSEVMRARISELNAKIDALNITVDQQIITARLNYYASSLDTQVMAEQVGDTNEY</sequence>
<reference evidence="4 5" key="1">
    <citation type="submission" date="2015-06" db="EMBL/GenBank/DDBJ databases">
        <title>Genome sequence of Pseudoalteromonas carrageenovora.</title>
        <authorList>
            <person name="Xie B.-B."/>
            <person name="Rong J.-C."/>
            <person name="Qin Q.-L."/>
            <person name="Zhang Y.-Z."/>
        </authorList>
    </citation>
    <scope>NUCLEOTIDE SEQUENCE [LARGE SCALE GENOMIC DNA]</scope>
    <source>
        <strain evidence="4 5">IAM 12662</strain>
    </source>
</reference>
<comment type="caution">
    <text evidence="4">The sequence shown here is derived from an EMBL/GenBank/DDBJ whole genome shotgun (WGS) entry which is preliminary data.</text>
</comment>
<dbReference type="RefSeq" id="WP_131692486.1">
    <property type="nucleotide sequence ID" value="NZ_AQGW01000013.1"/>
</dbReference>
<keyword evidence="5" id="KW-1185">Reference proteome</keyword>
<dbReference type="PANTHER" id="PTHR30203">
    <property type="entry name" value="OUTER MEMBRANE CATION EFFLUX PROTEIN"/>
    <property type="match status" value="1"/>
</dbReference>
<proteinExistence type="inferred from homology"/>
<feature type="coiled-coil region" evidence="2">
    <location>
        <begin position="194"/>
        <end position="221"/>
    </location>
</feature>
<evidence type="ECO:0000313" key="4">
    <source>
        <dbReference type="EMBL" id="MBE0381046.1"/>
    </source>
</evidence>
<dbReference type="PANTHER" id="PTHR30203:SF24">
    <property type="entry name" value="BLR4935 PROTEIN"/>
    <property type="match status" value="1"/>
</dbReference>
<gene>
    <name evidence="4" type="ORF">PCARR_a2764</name>
</gene>
<name>A0ABR9EMF5_PSEVC</name>
<accession>A0ABR9EMF5</accession>
<comment type="similarity">
    <text evidence="1">Belongs to the outer membrane factor (OMF) (TC 1.B.17) family.</text>
</comment>
<keyword evidence="3" id="KW-0732">Signal</keyword>
<dbReference type="EMBL" id="AQGW01000013">
    <property type="protein sequence ID" value="MBE0381046.1"/>
    <property type="molecule type" value="Genomic_DNA"/>
</dbReference>
<feature type="signal peptide" evidence="3">
    <location>
        <begin position="1"/>
        <end position="23"/>
    </location>
</feature>
<evidence type="ECO:0000256" key="1">
    <source>
        <dbReference type="ARBA" id="ARBA00007613"/>
    </source>
</evidence>
<protein>
    <recommendedName>
        <fullName evidence="6">Transporter</fullName>
    </recommendedName>
</protein>
<organism evidence="4 5">
    <name type="scientific">Pseudoalteromonas carrageenovora IAM 12662</name>
    <dbReference type="NCBI Taxonomy" id="1314868"/>
    <lineage>
        <taxon>Bacteria</taxon>
        <taxon>Pseudomonadati</taxon>
        <taxon>Pseudomonadota</taxon>
        <taxon>Gammaproteobacteria</taxon>
        <taxon>Alteromonadales</taxon>
        <taxon>Pseudoalteromonadaceae</taxon>
        <taxon>Pseudoalteromonas</taxon>
    </lineage>
</organism>
<dbReference type="InterPro" id="IPR010131">
    <property type="entry name" value="MdtP/NodT-like"/>
</dbReference>